<dbReference type="InterPro" id="IPR020846">
    <property type="entry name" value="MFS_dom"/>
</dbReference>
<dbReference type="InterPro" id="IPR005828">
    <property type="entry name" value="MFS_sugar_transport-like"/>
</dbReference>
<comment type="subcellular location">
    <subcellularLocation>
        <location evidence="1">Cell membrane</location>
        <topology evidence="1">Multi-pass membrane protein</topology>
    </subcellularLocation>
</comment>
<keyword evidence="7 8" id="KW-0472">Membrane</keyword>
<feature type="transmembrane region" description="Helical" evidence="8">
    <location>
        <begin position="148"/>
        <end position="167"/>
    </location>
</feature>
<reference evidence="10 11" key="1">
    <citation type="journal article" date="2015" name="Genome Biol. Evol.">
        <title>The genome of winter moth (Operophtera brumata) provides a genomic perspective on sexual dimorphism and phenology.</title>
        <authorList>
            <person name="Derks M.F."/>
            <person name="Smit S."/>
            <person name="Salis L."/>
            <person name="Schijlen E."/>
            <person name="Bossers A."/>
            <person name="Mateman C."/>
            <person name="Pijl A.S."/>
            <person name="de Ridder D."/>
            <person name="Groenen M.A."/>
            <person name="Visser M.E."/>
            <person name="Megens H.J."/>
        </authorList>
    </citation>
    <scope>NUCLEOTIDE SEQUENCE [LARGE SCALE GENOMIC DNA]</scope>
    <source>
        <strain evidence="10">WM2013NL</strain>
        <tissue evidence="10">Head and thorax</tissue>
    </source>
</reference>
<accession>A0A0L7L525</accession>
<evidence type="ECO:0000256" key="2">
    <source>
        <dbReference type="ARBA" id="ARBA00022448"/>
    </source>
</evidence>
<dbReference type="AlphaFoldDB" id="A0A0L7L525"/>
<dbReference type="PANTHER" id="PTHR48021:SF33">
    <property type="entry name" value="AT22075P-RELATED"/>
    <property type="match status" value="1"/>
</dbReference>
<feature type="transmembrane region" description="Helical" evidence="8">
    <location>
        <begin position="355"/>
        <end position="373"/>
    </location>
</feature>
<evidence type="ECO:0000313" key="11">
    <source>
        <dbReference type="Proteomes" id="UP000037510"/>
    </source>
</evidence>
<dbReference type="PROSITE" id="PS00216">
    <property type="entry name" value="SUGAR_TRANSPORT_1"/>
    <property type="match status" value="1"/>
</dbReference>
<organism evidence="10 11">
    <name type="scientific">Operophtera brumata</name>
    <name type="common">Winter moth</name>
    <name type="synonym">Phalaena brumata</name>
    <dbReference type="NCBI Taxonomy" id="104452"/>
    <lineage>
        <taxon>Eukaryota</taxon>
        <taxon>Metazoa</taxon>
        <taxon>Ecdysozoa</taxon>
        <taxon>Arthropoda</taxon>
        <taxon>Hexapoda</taxon>
        <taxon>Insecta</taxon>
        <taxon>Pterygota</taxon>
        <taxon>Neoptera</taxon>
        <taxon>Endopterygota</taxon>
        <taxon>Lepidoptera</taxon>
        <taxon>Glossata</taxon>
        <taxon>Ditrysia</taxon>
        <taxon>Geometroidea</taxon>
        <taxon>Geometridae</taxon>
        <taxon>Larentiinae</taxon>
        <taxon>Operophtera</taxon>
    </lineage>
</organism>
<dbReference type="PROSITE" id="PS50850">
    <property type="entry name" value="MFS"/>
    <property type="match status" value="1"/>
</dbReference>
<gene>
    <name evidence="10" type="ORF">OBRU01_15314</name>
</gene>
<evidence type="ECO:0000256" key="7">
    <source>
        <dbReference type="ARBA" id="ARBA00023136"/>
    </source>
</evidence>
<feature type="transmembrane region" description="Helical" evidence="8">
    <location>
        <begin position="173"/>
        <end position="192"/>
    </location>
</feature>
<dbReference type="SUPFAM" id="SSF103473">
    <property type="entry name" value="MFS general substrate transporter"/>
    <property type="match status" value="1"/>
</dbReference>
<name>A0A0L7L525_OPEBR</name>
<dbReference type="EMBL" id="JTDY01002946">
    <property type="protein sequence ID" value="KOB70431.1"/>
    <property type="molecule type" value="Genomic_DNA"/>
</dbReference>
<evidence type="ECO:0000256" key="6">
    <source>
        <dbReference type="ARBA" id="ARBA00022989"/>
    </source>
</evidence>
<feature type="transmembrane region" description="Helical" evidence="8">
    <location>
        <begin position="326"/>
        <end position="349"/>
    </location>
</feature>
<feature type="transmembrane region" description="Helical" evidence="8">
    <location>
        <begin position="380"/>
        <end position="401"/>
    </location>
</feature>
<feature type="transmembrane region" description="Helical" evidence="8">
    <location>
        <begin position="407"/>
        <end position="428"/>
    </location>
</feature>
<feature type="transmembrane region" description="Helical" evidence="8">
    <location>
        <begin position="61"/>
        <end position="83"/>
    </location>
</feature>
<evidence type="ECO:0000259" key="9">
    <source>
        <dbReference type="PROSITE" id="PS50850"/>
    </source>
</evidence>
<keyword evidence="3" id="KW-1003">Cell membrane</keyword>
<evidence type="ECO:0000256" key="1">
    <source>
        <dbReference type="ARBA" id="ARBA00004651"/>
    </source>
</evidence>
<dbReference type="Proteomes" id="UP000037510">
    <property type="component" value="Unassembled WGS sequence"/>
</dbReference>
<dbReference type="PANTHER" id="PTHR48021">
    <property type="match status" value="1"/>
</dbReference>
<proteinExistence type="predicted"/>
<keyword evidence="2" id="KW-0813">Transport</keyword>
<evidence type="ECO:0000256" key="5">
    <source>
        <dbReference type="ARBA" id="ARBA00022692"/>
    </source>
</evidence>
<dbReference type="Gene3D" id="1.20.1250.20">
    <property type="entry name" value="MFS general substrate transporter like domains"/>
    <property type="match status" value="1"/>
</dbReference>
<keyword evidence="5 8" id="KW-0812">Transmembrane</keyword>
<evidence type="ECO:0000256" key="4">
    <source>
        <dbReference type="ARBA" id="ARBA00022597"/>
    </source>
</evidence>
<protein>
    <submittedName>
        <fullName evidence="10">Sugar transporter 4</fullName>
    </submittedName>
</protein>
<dbReference type="InterPro" id="IPR036259">
    <property type="entry name" value="MFS_trans_sf"/>
</dbReference>
<dbReference type="InterPro" id="IPR005829">
    <property type="entry name" value="Sugar_transporter_CS"/>
</dbReference>
<feature type="transmembrane region" description="Helical" evidence="8">
    <location>
        <begin position="261"/>
        <end position="282"/>
    </location>
</feature>
<keyword evidence="6 8" id="KW-1133">Transmembrane helix</keyword>
<keyword evidence="4 10" id="KW-0762">Sugar transport</keyword>
<feature type="transmembrane region" description="Helical" evidence="8">
    <location>
        <begin position="90"/>
        <end position="109"/>
    </location>
</feature>
<feature type="transmembrane region" description="Helical" evidence="8">
    <location>
        <begin position="15"/>
        <end position="33"/>
    </location>
</feature>
<dbReference type="GO" id="GO:0022857">
    <property type="term" value="F:transmembrane transporter activity"/>
    <property type="evidence" value="ECO:0007669"/>
    <property type="project" value="InterPro"/>
</dbReference>
<dbReference type="GO" id="GO:0005886">
    <property type="term" value="C:plasma membrane"/>
    <property type="evidence" value="ECO:0007669"/>
    <property type="project" value="UniProtKB-SubCell"/>
</dbReference>
<dbReference type="Pfam" id="PF00083">
    <property type="entry name" value="Sugar_tr"/>
    <property type="match status" value="1"/>
</dbReference>
<feature type="transmembrane region" description="Helical" evidence="8">
    <location>
        <begin position="115"/>
        <end position="136"/>
    </location>
</feature>
<sequence>MLFKSTKLQAKEHTYVQWMVAILANTTLLTYGLQSGWISPMTKVLQADVSPLDSPLSDTEISWIASTMCLSAVFGVSMYAFIADTYGRRVGIIAIAIPQALCWILKLFTTSTTGLIIARICCGIPAGGCFNLIPMYVKEISQDNIRGLLGSLMILMQNIGILTMYAMGSYLEYHTVLWIVLGIPILTVVLMLKAPESPAYLVKVGKTDEAAATIAFLRGLDVDDKSIQNEISYMSNDDLYYKSLPKISYLSILKNKPWRHAFLLSIAMISVGSINGNFAILTYASTILASSGVTFSPELQTLSFPAVMILGSFISMCCVEKVGRRIILAVAHMVTVLALVCLASTQLVLDQGTHVPGWLPVLAIVMSLCAYSAGIRAKALGFIVTYAWLMSFVQLSLFAWARSALGAQAAFYGFAAVNLLGVMVAWCLPETRGKTVDEIEVELRKK</sequence>
<feature type="transmembrane region" description="Helical" evidence="8">
    <location>
        <begin position="302"/>
        <end position="319"/>
    </location>
</feature>
<dbReference type="FunFam" id="1.20.1250.20:FF:000218">
    <property type="entry name" value="facilitated trehalose transporter Tret1"/>
    <property type="match status" value="1"/>
</dbReference>
<evidence type="ECO:0000256" key="8">
    <source>
        <dbReference type="SAM" id="Phobius"/>
    </source>
</evidence>
<evidence type="ECO:0000313" key="10">
    <source>
        <dbReference type="EMBL" id="KOB70431.1"/>
    </source>
</evidence>
<evidence type="ECO:0000256" key="3">
    <source>
        <dbReference type="ARBA" id="ARBA00022475"/>
    </source>
</evidence>
<dbReference type="InterPro" id="IPR050549">
    <property type="entry name" value="MFS_Trehalose_Transporter"/>
</dbReference>
<comment type="caution">
    <text evidence="10">The sequence shown here is derived from an EMBL/GenBank/DDBJ whole genome shotgun (WGS) entry which is preliminary data.</text>
</comment>
<dbReference type="STRING" id="104452.A0A0L7L525"/>
<feature type="domain" description="Major facilitator superfamily (MFS) profile" evidence="9">
    <location>
        <begin position="20"/>
        <end position="433"/>
    </location>
</feature>
<keyword evidence="11" id="KW-1185">Reference proteome</keyword>